<comment type="caution">
    <text evidence="1">The sequence shown here is derived from an EMBL/GenBank/DDBJ whole genome shotgun (WGS) entry which is preliminary data.</text>
</comment>
<dbReference type="EMBL" id="BMJD01000046">
    <property type="protein sequence ID" value="GGB57525.1"/>
    <property type="molecule type" value="Genomic_DNA"/>
</dbReference>
<evidence type="ECO:0008006" key="3">
    <source>
        <dbReference type="Google" id="ProtNLM"/>
    </source>
</evidence>
<proteinExistence type="predicted"/>
<dbReference type="RefSeq" id="WP_188725719.1">
    <property type="nucleotide sequence ID" value="NZ_BMJD01000046.1"/>
</dbReference>
<evidence type="ECO:0000313" key="2">
    <source>
        <dbReference type="Proteomes" id="UP000621492"/>
    </source>
</evidence>
<dbReference type="InterPro" id="IPR025233">
    <property type="entry name" value="DUF4176"/>
</dbReference>
<gene>
    <name evidence="1" type="ORF">GCM10011409_38750</name>
</gene>
<dbReference type="Proteomes" id="UP000621492">
    <property type="component" value="Unassembled WGS sequence"/>
</dbReference>
<name>A0A9W5U1J5_9BACI</name>
<evidence type="ECO:0000313" key="1">
    <source>
        <dbReference type="EMBL" id="GGB57525.1"/>
    </source>
</evidence>
<protein>
    <recommendedName>
        <fullName evidence="3">DUF4176 domain-containing protein</fullName>
    </recommendedName>
</protein>
<accession>A0A9W5U1J5</accession>
<dbReference type="Pfam" id="PF13780">
    <property type="entry name" value="DUF4176"/>
    <property type="match status" value="1"/>
</dbReference>
<sequence length="233" mass="26928">MTDDLNQQLRQLAFRKIDQIIQSFAGEIQAESVPVIHEFFDLYLEDNRLLQHLYQAYKENLPSLNLHHQQDIITYKHEGAAHTILFSNKQFTLDEDSYVRLLAYTIEIMREVLPLGSIVELNPAYFKPDSQLESPSKVVITGRFIGPKGYNSYFPYVGVIYPVGEMKAGTQIHFTAPLIKRVVQKGFSDGMEEAFVYLMKQEFIVEKDLNSIEFSNHDMKELQQEMEQKAGDV</sequence>
<keyword evidence="2" id="KW-1185">Reference proteome</keyword>
<organism evidence="1 2">
    <name type="scientific">Lentibacillus populi</name>
    <dbReference type="NCBI Taxonomy" id="1827502"/>
    <lineage>
        <taxon>Bacteria</taxon>
        <taxon>Bacillati</taxon>
        <taxon>Bacillota</taxon>
        <taxon>Bacilli</taxon>
        <taxon>Bacillales</taxon>
        <taxon>Bacillaceae</taxon>
        <taxon>Lentibacillus</taxon>
    </lineage>
</organism>
<reference evidence="1" key="2">
    <citation type="submission" date="2020-09" db="EMBL/GenBank/DDBJ databases">
        <authorList>
            <person name="Sun Q."/>
            <person name="Zhou Y."/>
        </authorList>
    </citation>
    <scope>NUCLEOTIDE SEQUENCE</scope>
    <source>
        <strain evidence="1">CGMCC 1.15454</strain>
    </source>
</reference>
<dbReference type="AlphaFoldDB" id="A0A9W5U1J5"/>
<reference evidence="1" key="1">
    <citation type="journal article" date="2014" name="Int. J. Syst. Evol. Microbiol.">
        <title>Complete genome sequence of Corynebacterium casei LMG S-19264T (=DSM 44701T), isolated from a smear-ripened cheese.</title>
        <authorList>
            <consortium name="US DOE Joint Genome Institute (JGI-PGF)"/>
            <person name="Walter F."/>
            <person name="Albersmeier A."/>
            <person name="Kalinowski J."/>
            <person name="Ruckert C."/>
        </authorList>
    </citation>
    <scope>NUCLEOTIDE SEQUENCE</scope>
    <source>
        <strain evidence="1">CGMCC 1.15454</strain>
    </source>
</reference>